<dbReference type="OrthoDB" id="8447543at2"/>
<reference evidence="1 2" key="1">
    <citation type="submission" date="2019-06" db="EMBL/GenBank/DDBJ databases">
        <title>Whole genome shotgun sequence of Nitrobacter winogradskyi NBRC 14297.</title>
        <authorList>
            <person name="Hosoyama A."/>
            <person name="Uohara A."/>
            <person name="Ohji S."/>
            <person name="Ichikawa N."/>
        </authorList>
    </citation>
    <scope>NUCLEOTIDE SEQUENCE [LARGE SCALE GENOMIC DNA]</scope>
    <source>
        <strain evidence="1 2">NBRC 14297</strain>
    </source>
</reference>
<evidence type="ECO:0000313" key="1">
    <source>
        <dbReference type="EMBL" id="GEC17508.1"/>
    </source>
</evidence>
<name>A0A4Y3WG46_NITWI</name>
<dbReference type="Proteomes" id="UP000318825">
    <property type="component" value="Unassembled WGS sequence"/>
</dbReference>
<dbReference type="InterPro" id="IPR058240">
    <property type="entry name" value="rSAM_sf"/>
</dbReference>
<protein>
    <recommendedName>
        <fullName evidence="3">Radical SAM core domain-containing protein</fullName>
    </recommendedName>
</protein>
<proteinExistence type="predicted"/>
<dbReference type="AlphaFoldDB" id="A0A4Y3WG46"/>
<dbReference type="EMBL" id="BJNF01000114">
    <property type="protein sequence ID" value="GEC17508.1"/>
    <property type="molecule type" value="Genomic_DNA"/>
</dbReference>
<sequence>MGKHIRFETIHIHSKLVACAHSCKYCSMGKKKIARIQPGRIHALLERFLEWETSHDMRIGYIVNYSADYDRATLEYLRDLRDRFPREYEPLRRITLGGLRKRTDEELRLWLRERQKFGCISAHGSFAGYGEVHDYWNNQRGNYDLIVRTLRIAGEIGMAILARLFVVKSTLSTLGALNDALDALPKHENDWRYAVPYSYAGWGTRLEEERIDERTRDELPSWLHTLLRKARSAEGECRSEREWIEAIRNKGNQSNGGLILNVTEHNIERLEHQTCDEIIDDLKARTLKAYAAIPDFPELCERYGDRNGTKIYGLERCLEMKWLDRHLQEHPTNFERQLTHLQLGN</sequence>
<organism evidence="1 2">
    <name type="scientific">Nitrobacter winogradskyi</name>
    <name type="common">Nitrobacter agilis</name>
    <dbReference type="NCBI Taxonomy" id="913"/>
    <lineage>
        <taxon>Bacteria</taxon>
        <taxon>Pseudomonadati</taxon>
        <taxon>Pseudomonadota</taxon>
        <taxon>Alphaproteobacteria</taxon>
        <taxon>Hyphomicrobiales</taxon>
        <taxon>Nitrobacteraceae</taxon>
        <taxon>Nitrobacter</taxon>
    </lineage>
</organism>
<gene>
    <name evidence="1" type="ORF">NWI01_34000</name>
</gene>
<comment type="caution">
    <text evidence="1">The sequence shown here is derived from an EMBL/GenBank/DDBJ whole genome shotgun (WGS) entry which is preliminary data.</text>
</comment>
<dbReference type="RefSeq" id="WP_141385246.1">
    <property type="nucleotide sequence ID" value="NZ_BJNF01000114.1"/>
</dbReference>
<evidence type="ECO:0008006" key="3">
    <source>
        <dbReference type="Google" id="ProtNLM"/>
    </source>
</evidence>
<accession>A0A4Y3WG46</accession>
<dbReference type="SUPFAM" id="SSF102114">
    <property type="entry name" value="Radical SAM enzymes"/>
    <property type="match status" value="1"/>
</dbReference>
<evidence type="ECO:0000313" key="2">
    <source>
        <dbReference type="Proteomes" id="UP000318825"/>
    </source>
</evidence>